<dbReference type="PANTHER" id="PTHR23530">
    <property type="entry name" value="TRANSPORT PROTEIN-RELATED"/>
    <property type="match status" value="1"/>
</dbReference>
<comment type="subcellular location">
    <subcellularLocation>
        <location evidence="1">Cell membrane</location>
        <topology evidence="1">Multi-pass membrane protein</topology>
    </subcellularLocation>
</comment>
<dbReference type="Proteomes" id="UP000182870">
    <property type="component" value="Unassembled WGS sequence"/>
</dbReference>
<feature type="transmembrane region" description="Helical" evidence="6">
    <location>
        <begin position="73"/>
        <end position="92"/>
    </location>
</feature>
<feature type="transmembrane region" description="Helical" evidence="6">
    <location>
        <begin position="247"/>
        <end position="268"/>
    </location>
</feature>
<feature type="transmembrane region" description="Helical" evidence="6">
    <location>
        <begin position="166"/>
        <end position="184"/>
    </location>
</feature>
<evidence type="ECO:0000256" key="5">
    <source>
        <dbReference type="ARBA" id="ARBA00023136"/>
    </source>
</evidence>
<dbReference type="PANTHER" id="PTHR23530:SF1">
    <property type="entry name" value="PERMEASE, MAJOR FACILITATOR SUPERFAMILY-RELATED"/>
    <property type="match status" value="1"/>
</dbReference>
<evidence type="ECO:0000256" key="1">
    <source>
        <dbReference type="ARBA" id="ARBA00004651"/>
    </source>
</evidence>
<name>A0A1H0ZTZ6_STREI</name>
<proteinExistence type="predicted"/>
<sequence length="392" mass="44453">MTSIRRNTFVYLLANFLVTVAYSMPHSILTVILLAKGLSLSQILLIQSAYSIAIVLFEFPSGLLADNYSRKNLYSLSKVFLIVMFLIVLFSHNFYMIFGAWFCYGIAAALDSGTLDAYIINQLKLAHRESDLQRFLALSNRLEIIGLLIGSSLGGILYQFIGINIYVLGTTFLVASTLVSFFFFKETTKSFGLQESHVAVLKKQIQESFKELRRQPHLSVILVFDFLTQIFFQTHFQLWQSFFLSKGISSCYFPASYIAFQVITLFSYSINIEGIKKHAGLIKFSPLIIFLPLTFFSGHLGIFLPAYFIFIFVFYVIEFILNYHFNKMVSIENISSLVSFKSTVGRLGSILLLCLLSFMVKIVAVETVMAINFMASVGFLALLGVFFKIKRN</sequence>
<keyword evidence="2" id="KW-0813">Transport</keyword>
<dbReference type="GO" id="GO:0005886">
    <property type="term" value="C:plasma membrane"/>
    <property type="evidence" value="ECO:0007669"/>
    <property type="project" value="UniProtKB-SubCell"/>
</dbReference>
<dbReference type="Gene3D" id="1.20.1250.20">
    <property type="entry name" value="MFS general substrate transporter like domains"/>
    <property type="match status" value="1"/>
</dbReference>
<accession>A0A1H0ZTZ6</accession>
<dbReference type="GO" id="GO:0022857">
    <property type="term" value="F:transmembrane transporter activity"/>
    <property type="evidence" value="ECO:0007669"/>
    <property type="project" value="InterPro"/>
</dbReference>
<gene>
    <name evidence="8" type="ORF">SAMN05216392_1445</name>
</gene>
<dbReference type="InterPro" id="IPR011701">
    <property type="entry name" value="MFS"/>
</dbReference>
<protein>
    <submittedName>
        <fullName evidence="8">Major Facilitator Superfamily protein</fullName>
    </submittedName>
</protein>
<keyword evidence="5 6" id="KW-0472">Membrane</keyword>
<dbReference type="InterPro" id="IPR053160">
    <property type="entry name" value="MFS_DHA3_Transporter"/>
</dbReference>
<reference evidence="8 9" key="1">
    <citation type="submission" date="2016-10" db="EMBL/GenBank/DDBJ databases">
        <authorList>
            <person name="de Groot N.N."/>
        </authorList>
    </citation>
    <scope>NUCLEOTIDE SEQUENCE [LARGE SCALE GENOMIC DNA]</scope>
    <source>
        <strain evidence="8 9">Sb05</strain>
    </source>
</reference>
<dbReference type="AlphaFoldDB" id="A0A1H0ZTZ6"/>
<dbReference type="CDD" id="cd06174">
    <property type="entry name" value="MFS"/>
    <property type="match status" value="1"/>
</dbReference>
<evidence type="ECO:0000256" key="4">
    <source>
        <dbReference type="ARBA" id="ARBA00022989"/>
    </source>
</evidence>
<dbReference type="PROSITE" id="PS50850">
    <property type="entry name" value="MFS"/>
    <property type="match status" value="1"/>
</dbReference>
<feature type="domain" description="Major facilitator superfamily (MFS) profile" evidence="7">
    <location>
        <begin position="7"/>
        <end position="392"/>
    </location>
</feature>
<feature type="transmembrane region" description="Helical" evidence="6">
    <location>
        <begin position="12"/>
        <end position="34"/>
    </location>
</feature>
<feature type="transmembrane region" description="Helical" evidence="6">
    <location>
        <begin position="344"/>
        <end position="364"/>
    </location>
</feature>
<feature type="transmembrane region" description="Helical" evidence="6">
    <location>
        <begin position="280"/>
        <end position="296"/>
    </location>
</feature>
<dbReference type="Pfam" id="PF07690">
    <property type="entry name" value="MFS_1"/>
    <property type="match status" value="1"/>
</dbReference>
<dbReference type="InterPro" id="IPR036259">
    <property type="entry name" value="MFS_trans_sf"/>
</dbReference>
<evidence type="ECO:0000256" key="2">
    <source>
        <dbReference type="ARBA" id="ARBA00022448"/>
    </source>
</evidence>
<feature type="transmembrane region" description="Helical" evidence="6">
    <location>
        <begin position="370"/>
        <end position="389"/>
    </location>
</feature>
<dbReference type="EMBL" id="FNKE01000001">
    <property type="protein sequence ID" value="SDQ30924.1"/>
    <property type="molecule type" value="Genomic_DNA"/>
</dbReference>
<dbReference type="InterPro" id="IPR020846">
    <property type="entry name" value="MFS_dom"/>
</dbReference>
<evidence type="ECO:0000313" key="8">
    <source>
        <dbReference type="EMBL" id="SDQ30924.1"/>
    </source>
</evidence>
<dbReference type="SUPFAM" id="SSF103473">
    <property type="entry name" value="MFS general substrate transporter"/>
    <property type="match status" value="1"/>
</dbReference>
<organism evidence="8 9">
    <name type="scientific">Streptococcus equinus</name>
    <name type="common">Streptococcus bovis</name>
    <dbReference type="NCBI Taxonomy" id="1335"/>
    <lineage>
        <taxon>Bacteria</taxon>
        <taxon>Bacillati</taxon>
        <taxon>Bacillota</taxon>
        <taxon>Bacilli</taxon>
        <taxon>Lactobacillales</taxon>
        <taxon>Streptococcaceae</taxon>
        <taxon>Streptococcus</taxon>
    </lineage>
</organism>
<feature type="transmembrane region" description="Helical" evidence="6">
    <location>
        <begin position="218"/>
        <end position="235"/>
    </location>
</feature>
<evidence type="ECO:0000313" key="9">
    <source>
        <dbReference type="Proteomes" id="UP000182870"/>
    </source>
</evidence>
<evidence type="ECO:0000256" key="3">
    <source>
        <dbReference type="ARBA" id="ARBA00022692"/>
    </source>
</evidence>
<keyword evidence="3 6" id="KW-0812">Transmembrane</keyword>
<feature type="transmembrane region" description="Helical" evidence="6">
    <location>
        <begin position="302"/>
        <end position="323"/>
    </location>
</feature>
<evidence type="ECO:0000256" key="6">
    <source>
        <dbReference type="SAM" id="Phobius"/>
    </source>
</evidence>
<evidence type="ECO:0000259" key="7">
    <source>
        <dbReference type="PROSITE" id="PS50850"/>
    </source>
</evidence>
<keyword evidence="4 6" id="KW-1133">Transmembrane helix</keyword>
<feature type="transmembrane region" description="Helical" evidence="6">
    <location>
        <begin position="40"/>
        <end position="61"/>
    </location>
</feature>
<dbReference type="OrthoDB" id="9816124at2"/>